<keyword evidence="7 15" id="KW-0235">DNA replication</keyword>
<dbReference type="GO" id="GO:0003684">
    <property type="term" value="F:damaged DNA binding"/>
    <property type="evidence" value="ECO:0007669"/>
    <property type="project" value="InterPro"/>
</dbReference>
<keyword evidence="10 15" id="KW-0460">Magnesium</keyword>
<feature type="binding site" evidence="15">
    <location>
        <position position="13"/>
    </location>
    <ligand>
        <name>Mg(2+)</name>
        <dbReference type="ChEBI" id="CHEBI:18420"/>
    </ligand>
</feature>
<dbReference type="HOGENOM" id="CLU_012348_1_2_6"/>
<keyword evidence="3 15" id="KW-0515">Mutator protein</keyword>
<dbReference type="PANTHER" id="PTHR11076:SF33">
    <property type="entry name" value="DNA POLYMERASE KAPPA"/>
    <property type="match status" value="1"/>
</dbReference>
<dbReference type="Proteomes" id="UP000066995">
    <property type="component" value="Chromosome"/>
</dbReference>
<dbReference type="EMBL" id="CP006943">
    <property type="protein sequence ID" value="AHG75005.1"/>
    <property type="molecule type" value="Genomic_DNA"/>
</dbReference>
<evidence type="ECO:0000256" key="1">
    <source>
        <dbReference type="ARBA" id="ARBA00004496"/>
    </source>
</evidence>
<dbReference type="GO" id="GO:0042276">
    <property type="term" value="P:error-prone translesion synthesis"/>
    <property type="evidence" value="ECO:0007669"/>
    <property type="project" value="TreeGrafter"/>
</dbReference>
<dbReference type="NCBIfam" id="NF002677">
    <property type="entry name" value="PRK02406.1"/>
    <property type="match status" value="1"/>
</dbReference>
<evidence type="ECO:0000313" key="18">
    <source>
        <dbReference type="Proteomes" id="UP000066995"/>
    </source>
</evidence>
<dbReference type="InterPro" id="IPR053848">
    <property type="entry name" value="IMS_HHH_1"/>
</dbReference>
<comment type="cofactor">
    <cofactor evidence="15">
        <name>Mg(2+)</name>
        <dbReference type="ChEBI" id="CHEBI:18420"/>
    </cofactor>
    <text evidence="15">Binds 2 magnesium ions per subunit.</text>
</comment>
<gene>
    <name evidence="15" type="primary">dinB</name>
    <name evidence="17" type="ORF">X808_4820</name>
</gene>
<keyword evidence="11 15" id="KW-0239">DNA-directed DNA polymerase</keyword>
<evidence type="ECO:0000256" key="2">
    <source>
        <dbReference type="ARBA" id="ARBA00010945"/>
    </source>
</evidence>
<dbReference type="EC" id="2.7.7.7" evidence="15"/>
<comment type="similarity">
    <text evidence="2 15">Belongs to the DNA polymerase type-Y family.</text>
</comment>
<protein>
    <recommendedName>
        <fullName evidence="15">DNA polymerase IV</fullName>
        <shortName evidence="15">Pol IV</shortName>
        <ecNumber evidence="15">2.7.7.7</ecNumber>
    </recommendedName>
</protein>
<feature type="binding site" evidence="15">
    <location>
        <position position="108"/>
    </location>
    <ligand>
        <name>Mg(2+)</name>
        <dbReference type="ChEBI" id="CHEBI:18420"/>
    </ligand>
</feature>
<sequence>MVAEFQRKIIHIDMDCFYAAIEMRDNPSIVGKPVAVGGRANQRGVLTTCNYEARKFGLRSAMPTATALKKCPNLVLLPVNMPLYKAVSAQIHEIFHRYTPIIEALSLDEAYLDVTDCELYSGSATWIAQAIRNDIWQELKLTASAGVAPLKFLAKIASDQNKPNGQFVITPDEVQTFVKNLPLAKIPGVGKVTNEKLHKLGLETCGDVQNAEQALIYREFGKFGRRLWDFCHGIDEREIEPFRPRKSLAVENTLLDDISTFEEAQQIIADLFDKLMFRLERSGAEMPLSEFKKLGIKLKFDDFSQTTLERTTDGLSYARFETLLQQIFVRRNERKIRLIGLTVHFPEKKVNHQLNLWE</sequence>
<comment type="subcellular location">
    <subcellularLocation>
        <location evidence="1 15">Cytoplasm</location>
    </subcellularLocation>
</comment>
<evidence type="ECO:0000256" key="8">
    <source>
        <dbReference type="ARBA" id="ARBA00022723"/>
    </source>
</evidence>
<dbReference type="PROSITE" id="PS50173">
    <property type="entry name" value="UMUC"/>
    <property type="match status" value="1"/>
</dbReference>
<dbReference type="InterPro" id="IPR050116">
    <property type="entry name" value="DNA_polymerase-Y"/>
</dbReference>
<evidence type="ECO:0000256" key="11">
    <source>
        <dbReference type="ARBA" id="ARBA00022932"/>
    </source>
</evidence>
<dbReference type="Gene3D" id="3.40.1170.60">
    <property type="match status" value="1"/>
</dbReference>
<comment type="catalytic activity">
    <reaction evidence="14 15">
        <text>DNA(n) + a 2'-deoxyribonucleoside 5'-triphosphate = DNA(n+1) + diphosphate</text>
        <dbReference type="Rhea" id="RHEA:22508"/>
        <dbReference type="Rhea" id="RHEA-COMP:17339"/>
        <dbReference type="Rhea" id="RHEA-COMP:17340"/>
        <dbReference type="ChEBI" id="CHEBI:33019"/>
        <dbReference type="ChEBI" id="CHEBI:61560"/>
        <dbReference type="ChEBI" id="CHEBI:173112"/>
        <dbReference type="EC" id="2.7.7.7"/>
    </reaction>
</comment>
<dbReference type="GO" id="GO:0006261">
    <property type="term" value="P:DNA-templated DNA replication"/>
    <property type="evidence" value="ECO:0007669"/>
    <property type="project" value="UniProtKB-UniRule"/>
</dbReference>
<dbReference type="PATRIC" id="fig|1433287.3.peg.480"/>
<dbReference type="InterPro" id="IPR017961">
    <property type="entry name" value="DNA_pol_Y-fam_little_finger"/>
</dbReference>
<dbReference type="RefSeq" id="WP_025216760.1">
    <property type="nucleotide sequence ID" value="NZ_CP006943.1"/>
</dbReference>
<accession>W0QAY8</accession>
<dbReference type="FunFam" id="3.40.1170.60:FF:000001">
    <property type="entry name" value="DNA polymerase IV"/>
    <property type="match status" value="1"/>
</dbReference>
<dbReference type="HAMAP" id="MF_01113">
    <property type="entry name" value="DNApol_IV"/>
    <property type="match status" value="1"/>
</dbReference>
<dbReference type="SUPFAM" id="SSF56672">
    <property type="entry name" value="DNA/RNA polymerases"/>
    <property type="match status" value="1"/>
</dbReference>
<keyword evidence="4 15" id="KW-0963">Cytoplasm</keyword>
<evidence type="ECO:0000256" key="5">
    <source>
        <dbReference type="ARBA" id="ARBA00022679"/>
    </source>
</evidence>
<reference evidence="17 18" key="1">
    <citation type="submission" date="2013-12" db="EMBL/GenBank/DDBJ databases">
        <title>Annotation of the Mannheimia varigena USDA-ARS-USMARC-1296 complete genome.</title>
        <authorList>
            <person name="Harhay G.P."/>
            <person name="Clawson M.L."/>
            <person name="Murray R.W."/>
            <person name="Lubbers B.V."/>
            <person name="Heaton M.P."/>
            <person name="Chitko-Mckown C.G."/>
            <person name="Harhay D.M."/>
            <person name="Smith T.P.L."/>
        </authorList>
    </citation>
    <scope>NUCLEOTIDE SEQUENCE [LARGE SCALE GENOMIC DNA]</scope>
    <source>
        <strain evidence="17 18">USDA-ARS-USMARC-1296</strain>
    </source>
</reference>
<dbReference type="InterPro" id="IPR036775">
    <property type="entry name" value="DNA_pol_Y-fam_lit_finger_sf"/>
</dbReference>
<dbReference type="GO" id="GO:0009432">
    <property type="term" value="P:SOS response"/>
    <property type="evidence" value="ECO:0007669"/>
    <property type="project" value="UniProtKB-ARBA"/>
</dbReference>
<dbReference type="KEGG" id="mvi:X808_4820"/>
<evidence type="ECO:0000256" key="15">
    <source>
        <dbReference type="HAMAP-Rule" id="MF_01113"/>
    </source>
</evidence>
<dbReference type="AlphaFoldDB" id="W0QAY8"/>
<keyword evidence="12 15" id="KW-0238">DNA-binding</keyword>
<dbReference type="PANTHER" id="PTHR11076">
    <property type="entry name" value="DNA REPAIR POLYMERASE UMUC / TRANSFERASE FAMILY MEMBER"/>
    <property type="match status" value="1"/>
</dbReference>
<dbReference type="InterPro" id="IPR022880">
    <property type="entry name" value="DNApol_IV"/>
</dbReference>
<dbReference type="GO" id="GO:0003887">
    <property type="term" value="F:DNA-directed DNA polymerase activity"/>
    <property type="evidence" value="ECO:0007669"/>
    <property type="project" value="UniProtKB-UniRule"/>
</dbReference>
<dbReference type="InterPro" id="IPR001126">
    <property type="entry name" value="UmuC"/>
</dbReference>
<keyword evidence="13 15" id="KW-0234">DNA repair</keyword>
<evidence type="ECO:0000256" key="7">
    <source>
        <dbReference type="ARBA" id="ARBA00022705"/>
    </source>
</evidence>
<dbReference type="GO" id="GO:0006281">
    <property type="term" value="P:DNA repair"/>
    <property type="evidence" value="ECO:0007669"/>
    <property type="project" value="UniProtKB-UniRule"/>
</dbReference>
<organism evidence="17 18">
    <name type="scientific">Mannheimia varigena USDA-ARS-USMARC-1296</name>
    <dbReference type="NCBI Taxonomy" id="1433287"/>
    <lineage>
        <taxon>Bacteria</taxon>
        <taxon>Pseudomonadati</taxon>
        <taxon>Pseudomonadota</taxon>
        <taxon>Gammaproteobacteria</taxon>
        <taxon>Pasteurellales</taxon>
        <taxon>Pasteurellaceae</taxon>
        <taxon>Mannheimia</taxon>
    </lineage>
</organism>
<dbReference type="CDD" id="cd03586">
    <property type="entry name" value="PolY_Pol_IV_kappa"/>
    <property type="match status" value="1"/>
</dbReference>
<dbReference type="Pfam" id="PF21999">
    <property type="entry name" value="IMS_HHH_1"/>
    <property type="match status" value="1"/>
</dbReference>
<comment type="function">
    <text evidence="15">Poorly processive, error-prone DNA polymerase involved in untargeted mutagenesis. Copies undamaged DNA at stalled replication forks, which arise in vivo from mismatched or misaligned primer ends. These misaligned primers can be extended by PolIV. Exhibits no 3'-5' exonuclease (proofreading) activity. May be involved in translesional synthesis, in conjunction with the beta clamp from PolIII.</text>
</comment>
<feature type="domain" description="UmuC" evidence="16">
    <location>
        <begin position="9"/>
        <end position="190"/>
    </location>
</feature>
<dbReference type="FunFam" id="1.10.150.20:FF:000019">
    <property type="entry name" value="DNA polymerase IV"/>
    <property type="match status" value="1"/>
</dbReference>
<dbReference type="GO" id="GO:0005829">
    <property type="term" value="C:cytosol"/>
    <property type="evidence" value="ECO:0007669"/>
    <property type="project" value="TreeGrafter"/>
</dbReference>
<evidence type="ECO:0000256" key="14">
    <source>
        <dbReference type="ARBA" id="ARBA00049244"/>
    </source>
</evidence>
<dbReference type="Gene3D" id="1.10.150.20">
    <property type="entry name" value="5' to 3' exonuclease, C-terminal subdomain"/>
    <property type="match status" value="1"/>
</dbReference>
<name>W0QAY8_9PAST</name>
<proteinExistence type="inferred from homology"/>
<keyword evidence="9 15" id="KW-0227">DNA damage</keyword>
<evidence type="ECO:0000256" key="12">
    <source>
        <dbReference type="ARBA" id="ARBA00023125"/>
    </source>
</evidence>
<feature type="active site" evidence="15">
    <location>
        <position position="109"/>
    </location>
</feature>
<comment type="subunit">
    <text evidence="15">Monomer.</text>
</comment>
<keyword evidence="18" id="KW-1185">Reference proteome</keyword>
<keyword evidence="8 15" id="KW-0479">Metal-binding</keyword>
<dbReference type="InterPro" id="IPR043128">
    <property type="entry name" value="Rev_trsase/Diguanyl_cyclase"/>
</dbReference>
<keyword evidence="6 15" id="KW-0548">Nucleotidyltransferase</keyword>
<evidence type="ECO:0000259" key="16">
    <source>
        <dbReference type="PROSITE" id="PS50173"/>
    </source>
</evidence>
<dbReference type="STRING" id="1433287.X808_4820"/>
<evidence type="ECO:0000256" key="9">
    <source>
        <dbReference type="ARBA" id="ARBA00022763"/>
    </source>
</evidence>
<dbReference type="Pfam" id="PF11799">
    <property type="entry name" value="IMS_C"/>
    <property type="match status" value="1"/>
</dbReference>
<dbReference type="GO" id="GO:0000287">
    <property type="term" value="F:magnesium ion binding"/>
    <property type="evidence" value="ECO:0007669"/>
    <property type="project" value="UniProtKB-UniRule"/>
</dbReference>
<dbReference type="SUPFAM" id="SSF100879">
    <property type="entry name" value="Lesion bypass DNA polymerase (Y-family), little finger domain"/>
    <property type="match status" value="1"/>
</dbReference>
<evidence type="ECO:0000256" key="10">
    <source>
        <dbReference type="ARBA" id="ARBA00022842"/>
    </source>
</evidence>
<evidence type="ECO:0000313" key="17">
    <source>
        <dbReference type="EMBL" id="AHG75005.1"/>
    </source>
</evidence>
<dbReference type="Pfam" id="PF00817">
    <property type="entry name" value="IMS"/>
    <property type="match status" value="1"/>
</dbReference>
<dbReference type="eggNOG" id="COG0389">
    <property type="taxonomic scope" value="Bacteria"/>
</dbReference>
<dbReference type="OrthoDB" id="9808813at2"/>
<evidence type="ECO:0000256" key="3">
    <source>
        <dbReference type="ARBA" id="ARBA00022457"/>
    </source>
</evidence>
<evidence type="ECO:0000256" key="13">
    <source>
        <dbReference type="ARBA" id="ARBA00023204"/>
    </source>
</evidence>
<dbReference type="InterPro" id="IPR043502">
    <property type="entry name" value="DNA/RNA_pol_sf"/>
</dbReference>
<feature type="site" description="Substrate discrimination" evidence="15">
    <location>
        <position position="18"/>
    </location>
</feature>
<evidence type="ECO:0000256" key="6">
    <source>
        <dbReference type="ARBA" id="ARBA00022695"/>
    </source>
</evidence>
<dbReference type="Gene3D" id="3.30.70.270">
    <property type="match status" value="1"/>
</dbReference>
<dbReference type="Gene3D" id="3.30.1490.100">
    <property type="entry name" value="DNA polymerase, Y-family, little finger domain"/>
    <property type="match status" value="1"/>
</dbReference>
<keyword evidence="5 15" id="KW-0808">Transferase</keyword>
<evidence type="ECO:0000256" key="4">
    <source>
        <dbReference type="ARBA" id="ARBA00022490"/>
    </source>
</evidence>